<name>A0A9P6U5Q0_9FUNG</name>
<feature type="compositionally biased region" description="Basic and acidic residues" evidence="3">
    <location>
        <begin position="449"/>
        <end position="459"/>
    </location>
</feature>
<feature type="signal peptide" evidence="5">
    <location>
        <begin position="1"/>
        <end position="26"/>
    </location>
</feature>
<keyword evidence="2" id="KW-0677">Repeat</keyword>
<evidence type="ECO:0000256" key="4">
    <source>
        <dbReference type="SAM" id="Phobius"/>
    </source>
</evidence>
<dbReference type="InterPro" id="IPR015915">
    <property type="entry name" value="Kelch-typ_b-propeller"/>
</dbReference>
<feature type="chain" id="PRO_5040394219" description="Kelch repeat-containing protein" evidence="5">
    <location>
        <begin position="27"/>
        <end position="609"/>
    </location>
</feature>
<evidence type="ECO:0000256" key="2">
    <source>
        <dbReference type="ARBA" id="ARBA00022737"/>
    </source>
</evidence>
<keyword evidence="4" id="KW-0472">Membrane</keyword>
<dbReference type="SUPFAM" id="SSF117281">
    <property type="entry name" value="Kelch motif"/>
    <property type="match status" value="1"/>
</dbReference>
<feature type="compositionally biased region" description="Low complexity" evidence="3">
    <location>
        <begin position="366"/>
        <end position="380"/>
    </location>
</feature>
<gene>
    <name evidence="6" type="ORF">DFQ27_003302</name>
</gene>
<protein>
    <recommendedName>
        <fullName evidence="8">Kelch repeat-containing protein</fullName>
    </recommendedName>
</protein>
<organism evidence="6 7">
    <name type="scientific">Actinomortierella ambigua</name>
    <dbReference type="NCBI Taxonomy" id="1343610"/>
    <lineage>
        <taxon>Eukaryota</taxon>
        <taxon>Fungi</taxon>
        <taxon>Fungi incertae sedis</taxon>
        <taxon>Mucoromycota</taxon>
        <taxon>Mortierellomycotina</taxon>
        <taxon>Mortierellomycetes</taxon>
        <taxon>Mortierellales</taxon>
        <taxon>Mortierellaceae</taxon>
        <taxon>Actinomortierella</taxon>
    </lineage>
</organism>
<proteinExistence type="predicted"/>
<keyword evidence="4" id="KW-0812">Transmembrane</keyword>
<feature type="compositionally biased region" description="Polar residues" evidence="3">
    <location>
        <begin position="515"/>
        <end position="527"/>
    </location>
</feature>
<reference evidence="6" key="1">
    <citation type="journal article" date="2020" name="Fungal Divers.">
        <title>Resolving the Mortierellaceae phylogeny through synthesis of multi-gene phylogenetics and phylogenomics.</title>
        <authorList>
            <person name="Vandepol N."/>
            <person name="Liber J."/>
            <person name="Desiro A."/>
            <person name="Na H."/>
            <person name="Kennedy M."/>
            <person name="Barry K."/>
            <person name="Grigoriev I.V."/>
            <person name="Miller A.N."/>
            <person name="O'Donnell K."/>
            <person name="Stajich J.E."/>
            <person name="Bonito G."/>
        </authorList>
    </citation>
    <scope>NUCLEOTIDE SEQUENCE</scope>
    <source>
        <strain evidence="6">BC1065</strain>
    </source>
</reference>
<keyword evidence="4" id="KW-1133">Transmembrane helix</keyword>
<dbReference type="PANTHER" id="PTHR46093:SF18">
    <property type="entry name" value="FIBRONECTIN TYPE-III DOMAIN-CONTAINING PROTEIN"/>
    <property type="match status" value="1"/>
</dbReference>
<feature type="region of interest" description="Disordered" evidence="3">
    <location>
        <begin position="358"/>
        <end position="391"/>
    </location>
</feature>
<evidence type="ECO:0000256" key="3">
    <source>
        <dbReference type="SAM" id="MobiDB-lite"/>
    </source>
</evidence>
<sequence length="609" mass="66764">MKIQLLRNSLLFVAVAMISTAQQGPAAPRPVAKASYAKHHNKLYVYGGREIQESPRPALPQQNSSGQFFVLDLSKPWRSALPAWSRLPDGPEMPNAGAVISQDGKIFVAFKIEYHGGSVRFRFEQNSWNHSSSGIVLFNEQSPVVLQSDGTVLAKVGVRGPLREEQGNTTEFYSFESDSGWGDKYGYPYTNSTVLPAEDHKAVWSDYLESAVFYGGSNLDYPGSPSILRLYHPQSKEWTWKTTEGHNSYNFNHCVAITDDGKRLFVYGGGSAYYTRDDFAILDLETFRWSKAVTKGPLRKNTVCTVAGDYFLLWGGEVKGTNSSTIYDIGQSSTPVFIYQISTQQWVEDYIPSAFYTSAMPPRSTPPTRSTRSTSPTSSPQGQNDLPATGEGFESTFNVGSFASGAAGALVAVILVGFLVWKRRRQRTKLSLHQGDLSVEGNSKSSTTDGKHDGQKDDASGMSKNHQMTMLRAPQEERHGDIGASMPATAPAPAPHYPSWGANFDGTYAFDLSQVNNGSINDTPNPQSGRRSASRSDPAPSSSMPKSPVESASIPDSSSSPPSDMRISRQARNPQGLGHHNESRQNQEQSHVPGGRRSKERPGPQWRSR</sequence>
<dbReference type="AlphaFoldDB" id="A0A9P6U5Q0"/>
<dbReference type="OrthoDB" id="10251809at2759"/>
<evidence type="ECO:0000256" key="1">
    <source>
        <dbReference type="ARBA" id="ARBA00022441"/>
    </source>
</evidence>
<comment type="caution">
    <text evidence="6">The sequence shown here is derived from an EMBL/GenBank/DDBJ whole genome shotgun (WGS) entry which is preliminary data.</text>
</comment>
<evidence type="ECO:0000313" key="7">
    <source>
        <dbReference type="Proteomes" id="UP000807716"/>
    </source>
</evidence>
<evidence type="ECO:0000256" key="5">
    <source>
        <dbReference type="SAM" id="SignalP"/>
    </source>
</evidence>
<keyword evidence="7" id="KW-1185">Reference proteome</keyword>
<dbReference type="Proteomes" id="UP000807716">
    <property type="component" value="Unassembled WGS sequence"/>
</dbReference>
<feature type="compositionally biased region" description="Low complexity" evidence="3">
    <location>
        <begin position="528"/>
        <end position="563"/>
    </location>
</feature>
<evidence type="ECO:0008006" key="8">
    <source>
        <dbReference type="Google" id="ProtNLM"/>
    </source>
</evidence>
<dbReference type="Gene3D" id="2.120.10.80">
    <property type="entry name" value="Kelch-type beta propeller"/>
    <property type="match status" value="2"/>
</dbReference>
<accession>A0A9P6U5Q0</accession>
<feature type="region of interest" description="Disordered" evidence="3">
    <location>
        <begin position="515"/>
        <end position="609"/>
    </location>
</feature>
<feature type="region of interest" description="Disordered" evidence="3">
    <location>
        <begin position="433"/>
        <end position="466"/>
    </location>
</feature>
<dbReference type="EMBL" id="JAAAJB010000236">
    <property type="protein sequence ID" value="KAG0260822.1"/>
    <property type="molecule type" value="Genomic_DNA"/>
</dbReference>
<keyword evidence="5" id="KW-0732">Signal</keyword>
<dbReference type="PANTHER" id="PTHR46093">
    <property type="entry name" value="ACYL-COA-BINDING DOMAIN-CONTAINING PROTEIN 5"/>
    <property type="match status" value="1"/>
</dbReference>
<evidence type="ECO:0000313" key="6">
    <source>
        <dbReference type="EMBL" id="KAG0260822.1"/>
    </source>
</evidence>
<keyword evidence="1" id="KW-0880">Kelch repeat</keyword>
<dbReference type="Pfam" id="PF24681">
    <property type="entry name" value="Kelch_KLHDC2_KLHL20_DRC7"/>
    <property type="match status" value="1"/>
</dbReference>
<feature type="transmembrane region" description="Helical" evidence="4">
    <location>
        <begin position="402"/>
        <end position="421"/>
    </location>
</feature>